<evidence type="ECO:0000256" key="2">
    <source>
        <dbReference type="ARBA" id="ARBA00013223"/>
    </source>
</evidence>
<dbReference type="Pfam" id="PF07992">
    <property type="entry name" value="Pyr_redox_2"/>
    <property type="match status" value="1"/>
</dbReference>
<feature type="compositionally biased region" description="Polar residues" evidence="8">
    <location>
        <begin position="439"/>
        <end position="449"/>
    </location>
</feature>
<dbReference type="Proteomes" id="UP001310387">
    <property type="component" value="Unassembled WGS sequence"/>
</dbReference>
<organism evidence="10 11">
    <name type="scientific">Isoptericola haloaureus</name>
    <dbReference type="NCBI Taxonomy" id="1542902"/>
    <lineage>
        <taxon>Bacteria</taxon>
        <taxon>Bacillati</taxon>
        <taxon>Actinomycetota</taxon>
        <taxon>Actinomycetes</taxon>
        <taxon>Micrococcales</taxon>
        <taxon>Promicromonosporaceae</taxon>
        <taxon>Isoptericola</taxon>
    </lineage>
</organism>
<keyword evidence="6" id="KW-0560">Oxidoreductase</keyword>
<dbReference type="InterPro" id="IPR055275">
    <property type="entry name" value="Ferredox_Rdtase"/>
</dbReference>
<gene>
    <name evidence="10" type="ORF">V5O49_03300</name>
</gene>
<comment type="catalytic activity">
    <reaction evidence="7">
        <text>2 reduced [2Fe-2S]-[ferredoxin] + NADP(+) + H(+) = 2 oxidized [2Fe-2S]-[ferredoxin] + NADPH</text>
        <dbReference type="Rhea" id="RHEA:20125"/>
        <dbReference type="Rhea" id="RHEA-COMP:10000"/>
        <dbReference type="Rhea" id="RHEA-COMP:10001"/>
        <dbReference type="ChEBI" id="CHEBI:15378"/>
        <dbReference type="ChEBI" id="CHEBI:33737"/>
        <dbReference type="ChEBI" id="CHEBI:33738"/>
        <dbReference type="ChEBI" id="CHEBI:57783"/>
        <dbReference type="ChEBI" id="CHEBI:58349"/>
        <dbReference type="EC" id="1.18.1.2"/>
    </reaction>
</comment>
<keyword evidence="4" id="KW-0274">FAD</keyword>
<evidence type="ECO:0000259" key="9">
    <source>
        <dbReference type="Pfam" id="PF07992"/>
    </source>
</evidence>
<evidence type="ECO:0000313" key="11">
    <source>
        <dbReference type="Proteomes" id="UP001310387"/>
    </source>
</evidence>
<feature type="domain" description="FAD/NAD(P)-binding" evidence="9">
    <location>
        <begin position="9"/>
        <end position="169"/>
    </location>
</feature>
<keyword evidence="5" id="KW-0521">NADP</keyword>
<feature type="compositionally biased region" description="Low complexity" evidence="8">
    <location>
        <begin position="421"/>
        <end position="437"/>
    </location>
</feature>
<dbReference type="InterPro" id="IPR036188">
    <property type="entry name" value="FAD/NAD-bd_sf"/>
</dbReference>
<dbReference type="EMBL" id="JBAGLP010000105">
    <property type="protein sequence ID" value="MEG3614144.1"/>
    <property type="molecule type" value="Genomic_DNA"/>
</dbReference>
<comment type="cofactor">
    <cofactor evidence="1">
        <name>FAD</name>
        <dbReference type="ChEBI" id="CHEBI:57692"/>
    </cofactor>
</comment>
<reference evidence="10" key="2">
    <citation type="submission" date="2024-02" db="EMBL/GenBank/DDBJ databases">
        <authorList>
            <person name="Prathaban M."/>
            <person name="Mythili R."/>
            <person name="Sharmila Devi N."/>
            <person name="Sobanaa M."/>
            <person name="Prathiviraj R."/>
            <person name="Selvin J."/>
        </authorList>
    </citation>
    <scope>NUCLEOTIDE SEQUENCE</scope>
    <source>
        <strain evidence="10">MP1014</strain>
    </source>
</reference>
<dbReference type="SUPFAM" id="SSF51971">
    <property type="entry name" value="Nucleotide-binding domain"/>
    <property type="match status" value="1"/>
</dbReference>
<feature type="region of interest" description="Disordered" evidence="8">
    <location>
        <begin position="344"/>
        <end position="449"/>
    </location>
</feature>
<reference evidence="10" key="1">
    <citation type="journal article" date="2024" name="Antonie Van Leeuwenhoek">
        <title>Isoptericola haloaureus sp. nov., a dimorphic actinobacterium isolated from mangrove sediments of southeast India, implicating biosaline agricultural significance through nitrogen fixation and salt tolerance genes.</title>
        <authorList>
            <person name="Prathaban M."/>
            <person name="Prathiviraj R."/>
            <person name="Ravichandran M."/>
            <person name="Natarajan S.D."/>
            <person name="Sobanaa M."/>
            <person name="Hari Krishna Kumar S."/>
            <person name="Chandrasekar V."/>
            <person name="Selvin J."/>
        </authorList>
    </citation>
    <scope>NUCLEOTIDE SEQUENCE</scope>
    <source>
        <strain evidence="10">MP1014</strain>
    </source>
</reference>
<dbReference type="Gene3D" id="3.50.50.60">
    <property type="entry name" value="FAD/NAD(P)-binding domain"/>
    <property type="match status" value="1"/>
</dbReference>
<sequence>MTRGARPLSVAVVGAGPAGIYAAGLLTELAPGTRVDVVERLPTPYGLVRYGVSPDHPKIRRIIDSLHGMLEHPDVRLLANVEVGTDVTIDELRSVYDAVVVATGAQRDARLDVPGVDLPGSFGAADVVSWYDSHPEVAREWPLHAESVAVVGAGNVALDVTRMLIRHARTLERTDLSENVRRGLTASAVRDIHVFARRGPVDVRFSPGELRELGEQEDVDVVVDPAQIVRDEHTERMVRQLAPKRQVLRTFERWAAVPAADRRASRRVHLHFHRAPAAILGTDRVEALRTERTAPDGFGHAEPTGEVEDHPVQAVYRAVGYVGSPVPGVPFDPVRHVVPHTRGACSTATASPCPASTRPAGSSGVRSGSSVPPGRTPRRPWRRCSPPTPGSGGPGPGPRTRSCAGGACRSWTGRDGCASTRPSSGSVRRRAGSGPRSWTGPSSSRSAPG</sequence>
<dbReference type="PANTHER" id="PTHR48467">
    <property type="entry name" value="GLUTAMATE SYNTHASE 1 [NADH], CHLOROPLASTIC-LIKE"/>
    <property type="match status" value="1"/>
</dbReference>
<keyword evidence="11" id="KW-1185">Reference proteome</keyword>
<proteinExistence type="predicted"/>
<dbReference type="PRINTS" id="PR00419">
    <property type="entry name" value="ADXRDTASE"/>
</dbReference>
<evidence type="ECO:0000256" key="5">
    <source>
        <dbReference type="ARBA" id="ARBA00022857"/>
    </source>
</evidence>
<evidence type="ECO:0000256" key="4">
    <source>
        <dbReference type="ARBA" id="ARBA00022827"/>
    </source>
</evidence>
<keyword evidence="3" id="KW-0285">Flavoprotein</keyword>
<accession>A0ABU7Z408</accession>
<comment type="caution">
    <text evidence="10">The sequence shown here is derived from an EMBL/GenBank/DDBJ whole genome shotgun (WGS) entry which is preliminary data.</text>
</comment>
<dbReference type="PANTHER" id="PTHR48467:SF1">
    <property type="entry name" value="GLUTAMATE SYNTHASE 1 [NADH], CHLOROPLASTIC-LIKE"/>
    <property type="match status" value="1"/>
</dbReference>
<feature type="compositionally biased region" description="Low complexity" evidence="8">
    <location>
        <begin position="361"/>
        <end position="373"/>
    </location>
</feature>
<evidence type="ECO:0000256" key="1">
    <source>
        <dbReference type="ARBA" id="ARBA00001974"/>
    </source>
</evidence>
<protein>
    <recommendedName>
        <fullName evidence="2">ferredoxin--NADP(+) reductase</fullName>
        <ecNumber evidence="2">1.18.1.2</ecNumber>
    </recommendedName>
</protein>
<name>A0ABU7Z408_9MICO</name>
<evidence type="ECO:0000256" key="7">
    <source>
        <dbReference type="ARBA" id="ARBA00047776"/>
    </source>
</evidence>
<dbReference type="EC" id="1.18.1.2" evidence="2"/>
<dbReference type="InterPro" id="IPR023753">
    <property type="entry name" value="FAD/NAD-binding_dom"/>
</dbReference>
<evidence type="ECO:0000256" key="6">
    <source>
        <dbReference type="ARBA" id="ARBA00023002"/>
    </source>
</evidence>
<evidence type="ECO:0000256" key="8">
    <source>
        <dbReference type="SAM" id="MobiDB-lite"/>
    </source>
</evidence>
<evidence type="ECO:0000256" key="3">
    <source>
        <dbReference type="ARBA" id="ARBA00022630"/>
    </source>
</evidence>
<evidence type="ECO:0000313" key="10">
    <source>
        <dbReference type="EMBL" id="MEG3614144.1"/>
    </source>
</evidence>